<dbReference type="PANTHER" id="PTHR33406:SF11">
    <property type="entry name" value="MEMBRANE PROTEIN SCO6666-RELATED"/>
    <property type="match status" value="1"/>
</dbReference>
<organism evidence="9 12">
    <name type="scientific">Candidatus Phosphoribacter hodrii</name>
    <dbReference type="NCBI Taxonomy" id="2953743"/>
    <lineage>
        <taxon>Bacteria</taxon>
        <taxon>Bacillati</taxon>
        <taxon>Actinomycetota</taxon>
        <taxon>Actinomycetes</taxon>
        <taxon>Micrococcales</taxon>
        <taxon>Dermatophilaceae</taxon>
        <taxon>Candidatus Phosphoribacter</taxon>
    </lineage>
</organism>
<gene>
    <name evidence="9" type="ORF">IPF40_05670</name>
    <name evidence="10" type="ORF">IPI13_06900</name>
    <name evidence="11" type="ORF">IPP00_12370</name>
</gene>
<dbReference type="PANTHER" id="PTHR33406">
    <property type="entry name" value="MEMBRANE PROTEIN MJ1562-RELATED"/>
    <property type="match status" value="1"/>
</dbReference>
<evidence type="ECO:0000256" key="1">
    <source>
        <dbReference type="ARBA" id="ARBA00004651"/>
    </source>
</evidence>
<evidence type="ECO:0000313" key="9">
    <source>
        <dbReference type="EMBL" id="MBK6300548.1"/>
    </source>
</evidence>
<feature type="transmembrane region" description="Helical" evidence="7">
    <location>
        <begin position="388"/>
        <end position="407"/>
    </location>
</feature>
<dbReference type="Pfam" id="PF03176">
    <property type="entry name" value="MMPL"/>
    <property type="match status" value="2"/>
</dbReference>
<keyword evidence="5 7" id="KW-1133">Transmembrane helix</keyword>
<feature type="transmembrane region" description="Helical" evidence="7">
    <location>
        <begin position="561"/>
        <end position="579"/>
    </location>
</feature>
<keyword evidence="4 7" id="KW-0812">Transmembrane</keyword>
<evidence type="ECO:0000313" key="13">
    <source>
        <dbReference type="Proteomes" id="UP000726105"/>
    </source>
</evidence>
<feature type="transmembrane region" description="Helical" evidence="7">
    <location>
        <begin position="12"/>
        <end position="34"/>
    </location>
</feature>
<feature type="transmembrane region" description="Helical" evidence="7">
    <location>
        <begin position="202"/>
        <end position="235"/>
    </location>
</feature>
<protein>
    <submittedName>
        <fullName evidence="9">MMPL family transporter</fullName>
    </submittedName>
</protein>
<feature type="domain" description="Membrane transport protein MMPL" evidence="8">
    <location>
        <begin position="86"/>
        <end position="388"/>
    </location>
</feature>
<evidence type="ECO:0000256" key="5">
    <source>
        <dbReference type="ARBA" id="ARBA00022989"/>
    </source>
</evidence>
<dbReference type="Proteomes" id="UP000726105">
    <property type="component" value="Unassembled WGS sequence"/>
</dbReference>
<keyword evidence="3" id="KW-1003">Cell membrane</keyword>
<comment type="caution">
    <text evidence="9">The sequence shown here is derived from an EMBL/GenBank/DDBJ whole genome shotgun (WGS) entry which is preliminary data.</text>
</comment>
<evidence type="ECO:0000256" key="7">
    <source>
        <dbReference type="SAM" id="Phobius"/>
    </source>
</evidence>
<evidence type="ECO:0000259" key="8">
    <source>
        <dbReference type="Pfam" id="PF03176"/>
    </source>
</evidence>
<dbReference type="SUPFAM" id="SSF82866">
    <property type="entry name" value="Multidrug efflux transporter AcrB transmembrane domain"/>
    <property type="match status" value="2"/>
</dbReference>
<evidence type="ECO:0000313" key="10">
    <source>
        <dbReference type="EMBL" id="MBK7272901.1"/>
    </source>
</evidence>
<dbReference type="GO" id="GO:0005886">
    <property type="term" value="C:plasma membrane"/>
    <property type="evidence" value="ECO:0007669"/>
    <property type="project" value="UniProtKB-SubCell"/>
</dbReference>
<evidence type="ECO:0000313" key="12">
    <source>
        <dbReference type="Proteomes" id="UP000718281"/>
    </source>
</evidence>
<reference evidence="12 13" key="1">
    <citation type="submission" date="2020-10" db="EMBL/GenBank/DDBJ databases">
        <title>Connecting structure to function with the recovery of over 1000 high-quality activated sludge metagenome-assembled genomes encoding full-length rRNA genes using long-read sequencing.</title>
        <authorList>
            <person name="Singleton C.M."/>
            <person name="Petriglieri F."/>
            <person name="Kristensen J.M."/>
            <person name="Kirkegaard R.H."/>
            <person name="Michaelsen T.Y."/>
            <person name="Andersen M.H."/>
            <person name="Karst S.M."/>
            <person name="Dueholm M.S."/>
            <person name="Nielsen P.H."/>
            <person name="Albertsen M."/>
        </authorList>
    </citation>
    <scope>NUCLEOTIDE SEQUENCE [LARGE SCALE GENOMIC DNA]</scope>
    <source>
        <strain evidence="9">AalE_18-Q3-R2-46_BAT3C.188</strain>
        <strain evidence="10">Ega_18-Q3-R5-49_MAXAC.001</strain>
        <strain evidence="11">Ribe_18-Q3-R11-54_MAXAC.001</strain>
    </source>
</reference>
<evidence type="ECO:0000256" key="4">
    <source>
        <dbReference type="ARBA" id="ARBA00022692"/>
    </source>
</evidence>
<proteinExistence type="inferred from homology"/>
<evidence type="ECO:0000256" key="3">
    <source>
        <dbReference type="ARBA" id="ARBA00022475"/>
    </source>
</evidence>
<evidence type="ECO:0000313" key="11">
    <source>
        <dbReference type="EMBL" id="MBL0004732.1"/>
    </source>
</evidence>
<comment type="similarity">
    <text evidence="2">Belongs to the resistance-nodulation-cell division (RND) (TC 2.A.6) family. MmpL subfamily.</text>
</comment>
<dbReference type="EMBL" id="JADKGK010000022">
    <property type="protein sequence ID" value="MBL0004732.1"/>
    <property type="molecule type" value="Genomic_DNA"/>
</dbReference>
<feature type="domain" description="Membrane transport protein MMPL" evidence="8">
    <location>
        <begin position="450"/>
        <end position="708"/>
    </location>
</feature>
<evidence type="ECO:0000256" key="2">
    <source>
        <dbReference type="ARBA" id="ARBA00010157"/>
    </source>
</evidence>
<accession>A0A934X5A9</accession>
<feature type="transmembrane region" description="Helical" evidence="7">
    <location>
        <begin position="331"/>
        <end position="355"/>
    </location>
</feature>
<feature type="transmembrane region" description="Helical" evidence="7">
    <location>
        <begin position="531"/>
        <end position="549"/>
    </location>
</feature>
<keyword evidence="6 7" id="KW-0472">Membrane</keyword>
<dbReference type="Proteomes" id="UP000718281">
    <property type="component" value="Unassembled WGS sequence"/>
</dbReference>
<dbReference type="InterPro" id="IPR050545">
    <property type="entry name" value="Mycobact_MmpL"/>
</dbReference>
<dbReference type="InterPro" id="IPR004869">
    <property type="entry name" value="MMPL_dom"/>
</dbReference>
<feature type="transmembrane region" description="Helical" evidence="7">
    <location>
        <begin position="599"/>
        <end position="618"/>
    </location>
</feature>
<name>A0A934X5A9_9MICO</name>
<feature type="transmembrane region" description="Helical" evidence="7">
    <location>
        <begin position="306"/>
        <end position="325"/>
    </location>
</feature>
<evidence type="ECO:0000256" key="6">
    <source>
        <dbReference type="ARBA" id="ARBA00023136"/>
    </source>
</evidence>
<feature type="transmembrane region" description="Helical" evidence="7">
    <location>
        <begin position="647"/>
        <end position="669"/>
    </location>
</feature>
<dbReference type="EMBL" id="JADJIB010000002">
    <property type="protein sequence ID" value="MBK7272901.1"/>
    <property type="molecule type" value="Genomic_DNA"/>
</dbReference>
<dbReference type="Gene3D" id="1.20.1640.10">
    <property type="entry name" value="Multidrug efflux transporter AcrB transmembrane domain"/>
    <property type="match status" value="2"/>
</dbReference>
<feature type="transmembrane region" description="Helical" evidence="7">
    <location>
        <begin position="247"/>
        <end position="268"/>
    </location>
</feature>
<dbReference type="Proteomes" id="UP000886632">
    <property type="component" value="Unassembled WGS sequence"/>
</dbReference>
<dbReference type="EMBL" id="JADIXZ010000004">
    <property type="protein sequence ID" value="MBK6300548.1"/>
    <property type="molecule type" value="Genomic_DNA"/>
</dbReference>
<comment type="subcellular location">
    <subcellularLocation>
        <location evidence="1">Cell membrane</location>
        <topology evidence="1">Multi-pass membrane protein</topology>
    </subcellularLocation>
</comment>
<feature type="transmembrane region" description="Helical" evidence="7">
    <location>
        <begin position="675"/>
        <end position="693"/>
    </location>
</feature>
<sequence>MSRWGASTADHPWRVVLTWAVLAVAAFLVAAAGVGGPSLFSKLSTGEPTAPGEATTGRDLLAAAEPDRPAILLTVDGVDLVSPAVATAAAAATADIAAIDGVADVASPFEFPAGTADPRAAAFVTAGSTPPKAFLMVTRLEAGLEGAAQDRAEVAVRAAYTRMGGTLPGASIAIGSGAALGDEIVGQMEADLRLGEGIALPLSFALMVVVFGGFVAAGMPIIGAVVSIGGALAALYGFSTVMDLDAATVNVVTLLGLALSIDYGLLFVSRAREELRALAEGRPAADLTHEQIRLAMARTTATAGRTVLFSGVTVAISLAGLMVFRSPTIRAIGAAGMSVVLVAMLVGVSMMPALCTLGARRLLARGTETAPDEGVFSRLAAAVHRRPWVVMIATSALLLAMAVPALSMRLTSSGVELVPVGSPQRDFYERLDRDFPALRAPTATVVVNGSLQQAQDWAQGTVARLPGVTQAQARDLGDGYAAVAVHTGAAPLDEGSRALVETLRANRPAVPIWVTGQAAALLDLTGSIAAGAPYAGLLVVFATFVLLFLMTGSVVIPVKALALNVVSLGASLGALTWIFQDGHLASALGFTSVSAIESIIPPLVIAFGFGLSMDYELFLISRIAELHQAGVENNRAVELGLQRSGRIVTSAAALVVIVFAGFIAGKMLIIKEMGVALTVAVLLDATLVRMLLVPATMELLGERNWWAPAPLARWHARHGIQE</sequence>
<dbReference type="AlphaFoldDB" id="A0A934X5A9"/>